<gene>
    <name evidence="1" type="ORF">SDC9_142651</name>
</gene>
<sequence>MGMNRHRLVKHIHDGLLYLIRTIVCLFDRPLTRNQHMHRDKFAATGSPG</sequence>
<organism evidence="1">
    <name type="scientific">bioreactor metagenome</name>
    <dbReference type="NCBI Taxonomy" id="1076179"/>
    <lineage>
        <taxon>unclassified sequences</taxon>
        <taxon>metagenomes</taxon>
        <taxon>ecological metagenomes</taxon>
    </lineage>
</organism>
<dbReference type="AlphaFoldDB" id="A0A645E1F1"/>
<accession>A0A645E1F1</accession>
<name>A0A645E1F1_9ZZZZ</name>
<protein>
    <submittedName>
        <fullName evidence="1">Uncharacterized protein</fullName>
    </submittedName>
</protein>
<comment type="caution">
    <text evidence="1">The sequence shown here is derived from an EMBL/GenBank/DDBJ whole genome shotgun (WGS) entry which is preliminary data.</text>
</comment>
<reference evidence="1" key="1">
    <citation type="submission" date="2019-08" db="EMBL/GenBank/DDBJ databases">
        <authorList>
            <person name="Kucharzyk K."/>
            <person name="Murdoch R.W."/>
            <person name="Higgins S."/>
            <person name="Loffler F."/>
        </authorList>
    </citation>
    <scope>NUCLEOTIDE SEQUENCE</scope>
</reference>
<evidence type="ECO:0000313" key="1">
    <source>
        <dbReference type="EMBL" id="MPM95497.1"/>
    </source>
</evidence>
<dbReference type="EMBL" id="VSSQ01041980">
    <property type="protein sequence ID" value="MPM95497.1"/>
    <property type="molecule type" value="Genomic_DNA"/>
</dbReference>
<proteinExistence type="predicted"/>